<dbReference type="Pfam" id="PF08239">
    <property type="entry name" value="SH3_3"/>
    <property type="match status" value="1"/>
</dbReference>
<evidence type="ECO:0000256" key="1">
    <source>
        <dbReference type="SAM" id="MobiDB-lite"/>
    </source>
</evidence>
<evidence type="ECO:0000313" key="4">
    <source>
        <dbReference type="EMBL" id="MBW5483014.1"/>
    </source>
</evidence>
<dbReference type="InterPro" id="IPR003646">
    <property type="entry name" value="SH3-like_bac-type"/>
</dbReference>
<comment type="caution">
    <text evidence="4">The sequence shown here is derived from an EMBL/GenBank/DDBJ whole genome shotgun (WGS) entry which is preliminary data.</text>
</comment>
<organism evidence="4 5">
    <name type="scientific">Streptomyces bambusae</name>
    <dbReference type="NCBI Taxonomy" id="1550616"/>
    <lineage>
        <taxon>Bacteria</taxon>
        <taxon>Bacillati</taxon>
        <taxon>Actinomycetota</taxon>
        <taxon>Actinomycetes</taxon>
        <taxon>Kitasatosporales</taxon>
        <taxon>Streptomycetaceae</taxon>
        <taxon>Streptomyces</taxon>
    </lineage>
</organism>
<keyword evidence="2" id="KW-0732">Signal</keyword>
<protein>
    <submittedName>
        <fullName evidence="4">SH3 domain-containing protein</fullName>
    </submittedName>
</protein>
<feature type="region of interest" description="Disordered" evidence="1">
    <location>
        <begin position="28"/>
        <end position="103"/>
    </location>
</feature>
<feature type="compositionally biased region" description="Basic and acidic residues" evidence="1">
    <location>
        <begin position="65"/>
        <end position="80"/>
    </location>
</feature>
<keyword evidence="5" id="KW-1185">Reference proteome</keyword>
<dbReference type="Proteomes" id="UP000812013">
    <property type="component" value="Unassembled WGS sequence"/>
</dbReference>
<dbReference type="RefSeq" id="WP_219667480.1">
    <property type="nucleotide sequence ID" value="NZ_WTFF01000084.1"/>
</dbReference>
<sequence length="160" mass="17641">MLQPTRTCFALAAGSLVLGLVGAGVAVADQDPPRTAPGHAVLDDDDDYDEEDEEDDEEDDYDEDDGRHDGDDGDDGSHDHGRPHHTFGKVVSSGPLNVRDEPTTRSGLVEKVYPHEKVAIKCKTRGETVSGNNIWYRLPEHDGWVAARWVKNLSPVKWCH</sequence>
<feature type="compositionally biased region" description="Acidic residues" evidence="1">
    <location>
        <begin position="43"/>
        <end position="64"/>
    </location>
</feature>
<dbReference type="Gene3D" id="2.30.30.40">
    <property type="entry name" value="SH3 Domains"/>
    <property type="match status" value="1"/>
</dbReference>
<proteinExistence type="predicted"/>
<evidence type="ECO:0000256" key="2">
    <source>
        <dbReference type="SAM" id="SignalP"/>
    </source>
</evidence>
<reference evidence="4 5" key="1">
    <citation type="submission" date="2019-12" db="EMBL/GenBank/DDBJ databases">
        <title>Genome sequence of Streptomyces bambusae.</title>
        <authorList>
            <person name="Bansal K."/>
            <person name="Choksket S."/>
            <person name="Korpole S."/>
            <person name="Patil P.B."/>
        </authorList>
    </citation>
    <scope>NUCLEOTIDE SEQUENCE [LARGE SCALE GENOMIC DNA]</scope>
    <source>
        <strain evidence="4 5">SK60</strain>
    </source>
</reference>
<evidence type="ECO:0000313" key="5">
    <source>
        <dbReference type="Proteomes" id="UP000812013"/>
    </source>
</evidence>
<evidence type="ECO:0000259" key="3">
    <source>
        <dbReference type="Pfam" id="PF08239"/>
    </source>
</evidence>
<name>A0ABS6Z5I7_9ACTN</name>
<accession>A0ABS6Z5I7</accession>
<feature type="domain" description="SH3b" evidence="3">
    <location>
        <begin position="96"/>
        <end position="151"/>
    </location>
</feature>
<gene>
    <name evidence="4" type="ORF">GPJ59_14265</name>
</gene>
<feature type="chain" id="PRO_5045876127" evidence="2">
    <location>
        <begin position="29"/>
        <end position="160"/>
    </location>
</feature>
<dbReference type="EMBL" id="WTFF01000084">
    <property type="protein sequence ID" value="MBW5483014.1"/>
    <property type="molecule type" value="Genomic_DNA"/>
</dbReference>
<feature type="signal peptide" evidence="2">
    <location>
        <begin position="1"/>
        <end position="28"/>
    </location>
</feature>